<evidence type="ECO:0000313" key="2">
    <source>
        <dbReference type="EMBL" id="RXH80434.1"/>
    </source>
</evidence>
<feature type="domain" description="N-acetyltransferase" evidence="1">
    <location>
        <begin position="1"/>
        <end position="96"/>
    </location>
</feature>
<dbReference type="InterPro" id="IPR016181">
    <property type="entry name" value="Acyl_CoA_acyltransferase"/>
</dbReference>
<dbReference type="GO" id="GO:0016747">
    <property type="term" value="F:acyltransferase activity, transferring groups other than amino-acyl groups"/>
    <property type="evidence" value="ECO:0007669"/>
    <property type="project" value="InterPro"/>
</dbReference>
<dbReference type="STRING" id="3750.A0A498IE88"/>
<dbReference type="PROSITE" id="PS51186">
    <property type="entry name" value="GNAT"/>
    <property type="match status" value="2"/>
</dbReference>
<reference evidence="2 3" key="1">
    <citation type="submission" date="2018-10" db="EMBL/GenBank/DDBJ databases">
        <title>A high-quality apple genome assembly.</title>
        <authorList>
            <person name="Hu J."/>
        </authorList>
    </citation>
    <scope>NUCLEOTIDE SEQUENCE [LARGE SCALE GENOMIC DNA]</scope>
    <source>
        <strain evidence="3">cv. HFTH1</strain>
        <tissue evidence="2">Young leaf</tissue>
    </source>
</reference>
<dbReference type="AlphaFoldDB" id="A0A498IE88"/>
<feature type="domain" description="N-acetyltransferase" evidence="1">
    <location>
        <begin position="108"/>
        <end position="269"/>
    </location>
</feature>
<dbReference type="PANTHER" id="PTHR46067">
    <property type="entry name" value="ACYL-COA N-ACYLTRANSFERASES (NAT) SUPERFAMILY PROTEIN"/>
    <property type="match status" value="1"/>
</dbReference>
<dbReference type="SUPFAM" id="SSF55729">
    <property type="entry name" value="Acyl-CoA N-acyltransferases (Nat)"/>
    <property type="match status" value="2"/>
</dbReference>
<sequence length="273" mass="31205">MTVRSEWSSSSHKVCRAEIGYALAAEYWGQGIVIRAVKMAITEGFNEFTDLVRMQALVLIENKASQRVLEKLGFHMEGLLREYTIHKGTVKDLGTISNFLKVMESSRISLRPFKVSDADDFLKWASDDKVTRYLRWNTITSREEALAYIEKVAIPHPWRQSICLDDHSIGYVSVKPELGDDTCRAHVSYAVSAEYWGQGIAKQALRMAMSRVYKEFPCLVRVEALVEVENKGSQMVLEKVGFVKEGLLRKYGYCKGEIRDMFIYSFLSTDKIM</sequence>
<gene>
    <name evidence="2" type="ORF">DVH24_041581</name>
</gene>
<evidence type="ECO:0000313" key="3">
    <source>
        <dbReference type="Proteomes" id="UP000290289"/>
    </source>
</evidence>
<dbReference type="PANTHER" id="PTHR46067:SF18">
    <property type="entry name" value="ACYL-COA N-ACYLTRANSFERASES (NAT) SUPERFAMILY PROTEIN"/>
    <property type="match status" value="1"/>
</dbReference>
<dbReference type="Pfam" id="PF13302">
    <property type="entry name" value="Acetyltransf_3"/>
    <property type="match status" value="2"/>
</dbReference>
<dbReference type="Proteomes" id="UP000290289">
    <property type="component" value="Chromosome 13"/>
</dbReference>
<dbReference type="InterPro" id="IPR000182">
    <property type="entry name" value="GNAT_dom"/>
</dbReference>
<proteinExistence type="predicted"/>
<dbReference type="Gene3D" id="3.40.630.30">
    <property type="match status" value="2"/>
</dbReference>
<keyword evidence="3" id="KW-1185">Reference proteome</keyword>
<organism evidence="2 3">
    <name type="scientific">Malus domestica</name>
    <name type="common">Apple</name>
    <name type="synonym">Pyrus malus</name>
    <dbReference type="NCBI Taxonomy" id="3750"/>
    <lineage>
        <taxon>Eukaryota</taxon>
        <taxon>Viridiplantae</taxon>
        <taxon>Streptophyta</taxon>
        <taxon>Embryophyta</taxon>
        <taxon>Tracheophyta</taxon>
        <taxon>Spermatophyta</taxon>
        <taxon>Magnoliopsida</taxon>
        <taxon>eudicotyledons</taxon>
        <taxon>Gunneridae</taxon>
        <taxon>Pentapetalae</taxon>
        <taxon>rosids</taxon>
        <taxon>fabids</taxon>
        <taxon>Rosales</taxon>
        <taxon>Rosaceae</taxon>
        <taxon>Amygdaloideae</taxon>
        <taxon>Maleae</taxon>
        <taxon>Malus</taxon>
    </lineage>
</organism>
<dbReference type="EMBL" id="RDQH01000339">
    <property type="protein sequence ID" value="RXH80434.1"/>
    <property type="molecule type" value="Genomic_DNA"/>
</dbReference>
<name>A0A498IE88_MALDO</name>
<protein>
    <recommendedName>
        <fullName evidence="1">N-acetyltransferase domain-containing protein</fullName>
    </recommendedName>
</protein>
<evidence type="ECO:0000259" key="1">
    <source>
        <dbReference type="PROSITE" id="PS51186"/>
    </source>
</evidence>
<comment type="caution">
    <text evidence="2">The sequence shown here is derived from an EMBL/GenBank/DDBJ whole genome shotgun (WGS) entry which is preliminary data.</text>
</comment>
<accession>A0A498IE88</accession>